<gene>
    <name evidence="2" type="ORF">L9F63_004575</name>
</gene>
<feature type="non-terminal residue" evidence="2">
    <location>
        <position position="160"/>
    </location>
</feature>
<evidence type="ECO:0000256" key="1">
    <source>
        <dbReference type="SAM" id="Phobius"/>
    </source>
</evidence>
<keyword evidence="1" id="KW-0472">Membrane</keyword>
<proteinExistence type="predicted"/>
<dbReference type="Proteomes" id="UP001233999">
    <property type="component" value="Unassembled WGS sequence"/>
</dbReference>
<organism evidence="2 3">
    <name type="scientific">Diploptera punctata</name>
    <name type="common">Pacific beetle cockroach</name>
    <dbReference type="NCBI Taxonomy" id="6984"/>
    <lineage>
        <taxon>Eukaryota</taxon>
        <taxon>Metazoa</taxon>
        <taxon>Ecdysozoa</taxon>
        <taxon>Arthropoda</taxon>
        <taxon>Hexapoda</taxon>
        <taxon>Insecta</taxon>
        <taxon>Pterygota</taxon>
        <taxon>Neoptera</taxon>
        <taxon>Polyneoptera</taxon>
        <taxon>Dictyoptera</taxon>
        <taxon>Blattodea</taxon>
        <taxon>Blaberoidea</taxon>
        <taxon>Blaberidae</taxon>
        <taxon>Diplopterinae</taxon>
        <taxon>Diploptera</taxon>
    </lineage>
</organism>
<dbReference type="EMBL" id="JASPKZ010008378">
    <property type="protein sequence ID" value="KAJ9579738.1"/>
    <property type="molecule type" value="Genomic_DNA"/>
</dbReference>
<reference evidence="2" key="1">
    <citation type="journal article" date="2023" name="IScience">
        <title>Live-bearing cockroach genome reveals convergent evolutionary mechanisms linked to viviparity in insects and beyond.</title>
        <authorList>
            <person name="Fouks B."/>
            <person name="Harrison M.C."/>
            <person name="Mikhailova A.A."/>
            <person name="Marchal E."/>
            <person name="English S."/>
            <person name="Carruthers M."/>
            <person name="Jennings E.C."/>
            <person name="Chiamaka E.L."/>
            <person name="Frigard R.A."/>
            <person name="Pippel M."/>
            <person name="Attardo G.M."/>
            <person name="Benoit J.B."/>
            <person name="Bornberg-Bauer E."/>
            <person name="Tobe S.S."/>
        </authorList>
    </citation>
    <scope>NUCLEOTIDE SEQUENCE</scope>
    <source>
        <strain evidence="2">Stay&amp;Tobe</strain>
    </source>
</reference>
<keyword evidence="3" id="KW-1185">Reference proteome</keyword>
<evidence type="ECO:0000313" key="2">
    <source>
        <dbReference type="EMBL" id="KAJ9579738.1"/>
    </source>
</evidence>
<sequence>TLGGLLSSLVAARLFPLFGLFYLLLTILHTAEQHLLVNYTSTKDVLLYSYTFPLMPEFLLKRIQLFFLINIFHYPVIRVVSDALLSGGKYGYYLNQESAKCLQEVAEIEYIRPKDKQSFYVYRCNIVCCAGRLASPFRSRSPANSPALHNFNDSFILYIF</sequence>
<dbReference type="AlphaFoldDB" id="A0AAD7ZFP8"/>
<keyword evidence="1" id="KW-0812">Transmembrane</keyword>
<feature type="transmembrane region" description="Helical" evidence="1">
    <location>
        <begin position="6"/>
        <end position="25"/>
    </location>
</feature>
<accession>A0AAD7ZFP8</accession>
<feature type="non-terminal residue" evidence="2">
    <location>
        <position position="1"/>
    </location>
</feature>
<evidence type="ECO:0000313" key="3">
    <source>
        <dbReference type="Proteomes" id="UP001233999"/>
    </source>
</evidence>
<keyword evidence="1" id="KW-1133">Transmembrane helix</keyword>
<reference evidence="2" key="2">
    <citation type="submission" date="2023-05" db="EMBL/GenBank/DDBJ databases">
        <authorList>
            <person name="Fouks B."/>
        </authorList>
    </citation>
    <scope>NUCLEOTIDE SEQUENCE</scope>
    <source>
        <strain evidence="2">Stay&amp;Tobe</strain>
        <tissue evidence="2">Testes</tissue>
    </source>
</reference>
<protein>
    <submittedName>
        <fullName evidence="2">Uncharacterized protein</fullName>
    </submittedName>
</protein>
<comment type="caution">
    <text evidence="2">The sequence shown here is derived from an EMBL/GenBank/DDBJ whole genome shotgun (WGS) entry which is preliminary data.</text>
</comment>
<name>A0AAD7ZFP8_DIPPU</name>